<reference evidence="4 5" key="1">
    <citation type="submission" date="2015-12" db="EMBL/GenBank/DDBJ databases">
        <title>A stable core within a dynamic pangenome in Sulfolobus acidocaldarius.</title>
        <authorList>
            <person name="Anderson R."/>
            <person name="Kouris A."/>
            <person name="Seward C."/>
            <person name="Campbell K."/>
            <person name="Whitaker R."/>
        </authorList>
    </citation>
    <scope>NUCLEOTIDE SEQUENCE [LARGE SCALE GENOMIC DNA]</scope>
    <source>
        <strain evidence="2 5">GG12-C01-09</strain>
        <strain evidence="3 4">NG05B_CO5_07</strain>
    </source>
</reference>
<organism evidence="2 5">
    <name type="scientific">Sulfolobus acidocaldarius</name>
    <dbReference type="NCBI Taxonomy" id="2285"/>
    <lineage>
        <taxon>Archaea</taxon>
        <taxon>Thermoproteota</taxon>
        <taxon>Thermoprotei</taxon>
        <taxon>Sulfolobales</taxon>
        <taxon>Sulfolobaceae</taxon>
        <taxon>Sulfolobus</taxon>
    </lineage>
</organism>
<dbReference type="InterPro" id="IPR052975">
    <property type="entry name" value="Repressor-like_regulatory"/>
</dbReference>
<dbReference type="EMBL" id="CP013694">
    <property type="protein sequence ID" value="ALU29924.1"/>
    <property type="molecule type" value="Genomic_DNA"/>
</dbReference>
<dbReference type="Pfam" id="PF04014">
    <property type="entry name" value="MazE_antitoxin"/>
    <property type="match status" value="1"/>
</dbReference>
<evidence type="ECO:0000313" key="3">
    <source>
        <dbReference type="EMBL" id="ALU32666.1"/>
    </source>
</evidence>
<protein>
    <submittedName>
        <fullName evidence="2">AbrB family transcriptional regulator</fullName>
    </submittedName>
</protein>
<dbReference type="GO" id="GO:0003677">
    <property type="term" value="F:DNA binding"/>
    <property type="evidence" value="ECO:0007669"/>
    <property type="project" value="InterPro"/>
</dbReference>
<dbReference type="AlphaFoldDB" id="A0A0U2VY66"/>
<feature type="domain" description="SpoVT-AbrB" evidence="1">
    <location>
        <begin position="2"/>
        <end position="48"/>
    </location>
</feature>
<dbReference type="InterPro" id="IPR037914">
    <property type="entry name" value="SpoVT-AbrB_sf"/>
</dbReference>
<evidence type="ECO:0000313" key="2">
    <source>
        <dbReference type="EMBL" id="ALU29924.1"/>
    </source>
</evidence>
<dbReference type="NCBIfam" id="TIGR01439">
    <property type="entry name" value="lp_hng_hel_AbrB"/>
    <property type="match status" value="1"/>
</dbReference>
<gene>
    <name evidence="2" type="ORF">ATY89_08220</name>
    <name evidence="3" type="ORF">ATZ20_11240</name>
</gene>
<dbReference type="PROSITE" id="PS51740">
    <property type="entry name" value="SPOVT_ABRB"/>
    <property type="match status" value="1"/>
</dbReference>
<evidence type="ECO:0000259" key="1">
    <source>
        <dbReference type="PROSITE" id="PS51740"/>
    </source>
</evidence>
<dbReference type="Proteomes" id="UP000065473">
    <property type="component" value="Chromosome"/>
</dbReference>
<dbReference type="RefSeq" id="WP_011278775.1">
    <property type="nucleotide sequence ID" value="NZ_BHWZ01000005.1"/>
</dbReference>
<dbReference type="SUPFAM" id="SSF89447">
    <property type="entry name" value="AbrB/MazE/MraZ-like"/>
    <property type="match status" value="1"/>
</dbReference>
<dbReference type="Gene3D" id="2.10.260.10">
    <property type="match status" value="1"/>
</dbReference>
<proteinExistence type="predicted"/>
<dbReference type="SMART" id="SM00966">
    <property type="entry name" value="SpoVT_AbrB"/>
    <property type="match status" value="1"/>
</dbReference>
<dbReference type="GeneID" id="14552483"/>
<dbReference type="OMA" id="FHIAIPA"/>
<evidence type="ECO:0000313" key="4">
    <source>
        <dbReference type="Proteomes" id="UP000060043"/>
    </source>
</evidence>
<accession>A0A0U2VY66</accession>
<dbReference type="PANTHER" id="PTHR34860:SF6">
    <property type="entry name" value="REPRESSOR-LIKE PROTEIN SSO7C3"/>
    <property type="match status" value="1"/>
</dbReference>
<dbReference type="OrthoDB" id="30861at2157"/>
<dbReference type="PANTHER" id="PTHR34860">
    <property type="entry name" value="REPRESSOR-LIKE PROTEIN SSO7C3"/>
    <property type="match status" value="1"/>
</dbReference>
<dbReference type="InterPro" id="IPR007159">
    <property type="entry name" value="SpoVT-AbrB_dom"/>
</dbReference>
<sequence>MFEESRVTRNYRITIPATIRQKLGIRVGDKLIVYTEGDKIILVKKKGDLVSLNLKLGRKFTDEEVNKVIEEAGEEVGGSC</sequence>
<evidence type="ECO:0000313" key="5">
    <source>
        <dbReference type="Proteomes" id="UP000065473"/>
    </source>
</evidence>
<dbReference type="Proteomes" id="UP000060043">
    <property type="component" value="Chromosome"/>
</dbReference>
<name>A0A0U2VY66_9CREN</name>
<dbReference type="EMBL" id="CP013695">
    <property type="protein sequence ID" value="ALU32666.1"/>
    <property type="molecule type" value="Genomic_DNA"/>
</dbReference>